<feature type="non-terminal residue" evidence="3">
    <location>
        <position position="108"/>
    </location>
</feature>
<keyword evidence="4" id="KW-1185">Reference proteome</keyword>
<organism evidence="3 4">
    <name type="scientific">Characodon lateralis</name>
    <dbReference type="NCBI Taxonomy" id="208331"/>
    <lineage>
        <taxon>Eukaryota</taxon>
        <taxon>Metazoa</taxon>
        <taxon>Chordata</taxon>
        <taxon>Craniata</taxon>
        <taxon>Vertebrata</taxon>
        <taxon>Euteleostomi</taxon>
        <taxon>Actinopterygii</taxon>
        <taxon>Neopterygii</taxon>
        <taxon>Teleostei</taxon>
        <taxon>Neoteleostei</taxon>
        <taxon>Acanthomorphata</taxon>
        <taxon>Ovalentaria</taxon>
        <taxon>Atherinomorphae</taxon>
        <taxon>Cyprinodontiformes</taxon>
        <taxon>Goodeidae</taxon>
        <taxon>Characodon</taxon>
    </lineage>
</organism>
<accession>A0ABU7F741</accession>
<name>A0ABU7F741_9TELE</name>
<keyword evidence="2" id="KW-0812">Transmembrane</keyword>
<evidence type="ECO:0000256" key="1">
    <source>
        <dbReference type="SAM" id="MobiDB-lite"/>
    </source>
</evidence>
<reference evidence="3 4" key="1">
    <citation type="submission" date="2021-06" db="EMBL/GenBank/DDBJ databases">
        <authorList>
            <person name="Palmer J.M."/>
        </authorList>
    </citation>
    <scope>NUCLEOTIDE SEQUENCE [LARGE SCALE GENOMIC DNA]</scope>
    <source>
        <strain evidence="3 4">CL_MEX2019</strain>
        <tissue evidence="3">Muscle</tissue>
    </source>
</reference>
<evidence type="ECO:0000313" key="3">
    <source>
        <dbReference type="EMBL" id="MED6295227.1"/>
    </source>
</evidence>
<evidence type="ECO:0000313" key="4">
    <source>
        <dbReference type="Proteomes" id="UP001352852"/>
    </source>
</evidence>
<gene>
    <name evidence="3" type="ORF">CHARACLAT_029485</name>
</gene>
<comment type="caution">
    <text evidence="3">The sequence shown here is derived from an EMBL/GenBank/DDBJ whole genome shotgun (WGS) entry which is preliminary data.</text>
</comment>
<feature type="compositionally biased region" description="Basic and acidic residues" evidence="1">
    <location>
        <begin position="95"/>
        <end position="108"/>
    </location>
</feature>
<evidence type="ECO:0000256" key="2">
    <source>
        <dbReference type="SAM" id="Phobius"/>
    </source>
</evidence>
<keyword evidence="2" id="KW-0472">Membrane</keyword>
<proteinExistence type="predicted"/>
<protein>
    <submittedName>
        <fullName evidence="3">Uncharacterized protein</fullName>
    </submittedName>
</protein>
<dbReference type="Proteomes" id="UP001352852">
    <property type="component" value="Unassembled WGS sequence"/>
</dbReference>
<feature type="region of interest" description="Disordered" evidence="1">
    <location>
        <begin position="54"/>
        <end position="108"/>
    </location>
</feature>
<feature type="region of interest" description="Disordered" evidence="1">
    <location>
        <begin position="1"/>
        <end position="29"/>
    </location>
</feature>
<feature type="transmembrane region" description="Helical" evidence="2">
    <location>
        <begin position="34"/>
        <end position="53"/>
    </location>
</feature>
<sequence>MRSDRVSMREAVQSEQHTHLRPPETSTMDLDPTVIIPAVLFTVVAVYLASSLLSRKPDRPSSSSAGTNKPKVGYGDEVPPSRGLEEPLFSPGSEPAEKNRGVPDLKVK</sequence>
<dbReference type="EMBL" id="JAHUTJ010077951">
    <property type="protein sequence ID" value="MED6295227.1"/>
    <property type="molecule type" value="Genomic_DNA"/>
</dbReference>
<keyword evidence="2" id="KW-1133">Transmembrane helix</keyword>